<keyword evidence="2" id="KW-1185">Reference proteome</keyword>
<dbReference type="RefSeq" id="WP_193499091.1">
    <property type="nucleotide sequence ID" value="NZ_CP063169.1"/>
</dbReference>
<dbReference type="KEGG" id="halt:IM660_09635"/>
<accession>A0A7M1SZR4</accession>
<dbReference type="EMBL" id="CP063169">
    <property type="protein sequence ID" value="QOR72454.1"/>
    <property type="molecule type" value="Genomic_DNA"/>
</dbReference>
<evidence type="ECO:0000313" key="2">
    <source>
        <dbReference type="Proteomes" id="UP000593758"/>
    </source>
</evidence>
<name>A0A7M1SZR4_9MICO</name>
<protein>
    <submittedName>
        <fullName evidence="1">Uncharacterized protein</fullName>
    </submittedName>
</protein>
<organism evidence="1 2">
    <name type="scientific">Ruania alkalisoli</name>
    <dbReference type="NCBI Taxonomy" id="2779775"/>
    <lineage>
        <taxon>Bacteria</taxon>
        <taxon>Bacillati</taxon>
        <taxon>Actinomycetota</taxon>
        <taxon>Actinomycetes</taxon>
        <taxon>Micrococcales</taxon>
        <taxon>Ruaniaceae</taxon>
        <taxon>Ruania</taxon>
    </lineage>
</organism>
<sequence>MDAADEFRPAPRTGLVLALGGALLLGGCATLSSASGSNGDGDIAVWDLTHSAGVESEDRVLVVGVTRLDCASGFTGEPLPPQVVYEDDRVVVTIDVEPLTGDAHTCQSNPVEPATVMLDESLGERDLVDGACLEGDAAGTSHCEDPVRWTP</sequence>
<reference evidence="1 2" key="1">
    <citation type="submission" date="2020-10" db="EMBL/GenBank/DDBJ databases">
        <title>Haloactinobacterium sp. RN3S43, a bacterium isolated from saline soil.</title>
        <authorList>
            <person name="Sun J.-Q."/>
        </authorList>
    </citation>
    <scope>NUCLEOTIDE SEQUENCE [LARGE SCALE GENOMIC DNA]</scope>
    <source>
        <strain evidence="1 2">RN3S43</strain>
    </source>
</reference>
<evidence type="ECO:0000313" key="1">
    <source>
        <dbReference type="EMBL" id="QOR72454.1"/>
    </source>
</evidence>
<proteinExistence type="predicted"/>
<dbReference type="AlphaFoldDB" id="A0A7M1SZR4"/>
<gene>
    <name evidence="1" type="ORF">IM660_09635</name>
</gene>
<dbReference type="Proteomes" id="UP000593758">
    <property type="component" value="Chromosome"/>
</dbReference>